<name>A0ABU1TC59_9SPHI</name>
<dbReference type="Proteomes" id="UP001247620">
    <property type="component" value="Unassembled WGS sequence"/>
</dbReference>
<keyword evidence="1" id="KW-0732">Signal</keyword>
<reference evidence="2 3" key="1">
    <citation type="submission" date="2023-07" db="EMBL/GenBank/DDBJ databases">
        <title>Sorghum-associated microbial communities from plants grown in Nebraska, USA.</title>
        <authorList>
            <person name="Schachtman D."/>
        </authorList>
    </citation>
    <scope>NUCLEOTIDE SEQUENCE [LARGE SCALE GENOMIC DNA]</scope>
    <source>
        <strain evidence="2 3">3262</strain>
    </source>
</reference>
<keyword evidence="3" id="KW-1185">Reference proteome</keyword>
<dbReference type="SUPFAM" id="SSF49785">
    <property type="entry name" value="Galactose-binding domain-like"/>
    <property type="match status" value="1"/>
</dbReference>
<feature type="signal peptide" evidence="1">
    <location>
        <begin position="1"/>
        <end position="27"/>
    </location>
</feature>
<evidence type="ECO:0008006" key="4">
    <source>
        <dbReference type="Google" id="ProtNLM"/>
    </source>
</evidence>
<sequence length="954" mass="107378">MSLNKNNLRIAAVFVLFLLIGSQTVSAQVGWPATTKQTKPWARWWWEGSAVNKKDLTWNMESYHKAGLGGMEITPIYGVKGRENEFIQYLSPQWVDMLKYTLQEAKRLNMGIDLANATGWPFGGPWVSNEDASKELFWKNYELKGGDKLTEPVVFIQQPLVRADGVAPKITDLVEPISSNKNLQLMALDQVRFEKRIPLITLMAYDDKGKTLNLTDKVDADGKLNWTAPAGNWKLYALFQGWHGKMVERAAPGGEGYVIDHFSKPALEHYLNRFDEAFKDQNVSTIRAYFNDSYEVDDARGQSNLTPGFFEEFFKRRGYDLREHLPALFGNDDKEINARILCDYRQTISDLLLDNFTKPWHEWAKAKGALIRNQSHGSPSNILDLYAAIDIPETEGDDILRFKFATSAAHVMNKPLASSESATWLNDHFLSSLGDVKQAIDKYFIGGVNHIFYHGISYSPKDAKWPGWLFYAAVHFNQTNPFWNDFSTLNQYITNCQSFLQQGRPNNDVLVYYPLFDSFSESGKNGLLKHYDAMKPDFKGTGFELSTEEMLKKGYTFDFISDKQIWALQSNGNVITTGGNNYKTILLPDCEYIPIETFNKLMDMARLGATAIVYKNMPNDVPGYARLNERRKKLKDLLATLSFTKGSNGVQTAVTGKGRVLIAENMSALLNAAGVRRESMTDAGLQFVRRTYKTGNSYFVANQSEKSVDGWVNLSVDAASVVIFNPMTKKYGLAKSHKQTDGQTLVFLQLHPGESCILQTSPLKINAANYTYYQLTGKPVEIKGNWAVQFTEGGPTLPKTLYLNELKSWTDLAGEELKAFSGTGSYTIRFKKPKQAAMAWQLDLGKVYENAEVYLNGNKLATLIGPQYTVTILSGQLRTVNELQVKVANLMVNRIIDMDKKNIPYRIFYNTNFQSHSAGSKGPDGLFTAINWVPKLSGLVGPVTLSAIKYLKVK</sequence>
<protein>
    <recommendedName>
        <fullName evidence="4">Alpha-L-rhamnosidase</fullName>
    </recommendedName>
</protein>
<dbReference type="EMBL" id="JAVDUU010000003">
    <property type="protein sequence ID" value="MDR6942987.1"/>
    <property type="molecule type" value="Genomic_DNA"/>
</dbReference>
<dbReference type="Gene3D" id="2.60.120.260">
    <property type="entry name" value="Galactose-binding domain-like"/>
    <property type="match status" value="1"/>
</dbReference>
<dbReference type="RefSeq" id="WP_310096566.1">
    <property type="nucleotide sequence ID" value="NZ_JAVDUU010000003.1"/>
</dbReference>
<gene>
    <name evidence="2" type="ORF">J2W55_002840</name>
</gene>
<evidence type="ECO:0000313" key="3">
    <source>
        <dbReference type="Proteomes" id="UP001247620"/>
    </source>
</evidence>
<dbReference type="NCBIfam" id="NF045579">
    <property type="entry name" value="rhamnoside_JR"/>
    <property type="match status" value="1"/>
</dbReference>
<evidence type="ECO:0000313" key="2">
    <source>
        <dbReference type="EMBL" id="MDR6942987.1"/>
    </source>
</evidence>
<dbReference type="PANTHER" id="PTHR36848">
    <property type="entry name" value="DNA-BINDING PROTEIN (PUTATIVE SECRETED PROTEIN)-RELATED"/>
    <property type="match status" value="1"/>
</dbReference>
<dbReference type="PANTHER" id="PTHR36848:SF2">
    <property type="entry name" value="SECRETED PROTEIN"/>
    <property type="match status" value="1"/>
</dbReference>
<organism evidence="2 3">
    <name type="scientific">Mucilaginibacter pocheonensis</name>
    <dbReference type="NCBI Taxonomy" id="398050"/>
    <lineage>
        <taxon>Bacteria</taxon>
        <taxon>Pseudomonadati</taxon>
        <taxon>Bacteroidota</taxon>
        <taxon>Sphingobacteriia</taxon>
        <taxon>Sphingobacteriales</taxon>
        <taxon>Sphingobacteriaceae</taxon>
        <taxon>Mucilaginibacter</taxon>
    </lineage>
</organism>
<evidence type="ECO:0000256" key="1">
    <source>
        <dbReference type="SAM" id="SignalP"/>
    </source>
</evidence>
<dbReference type="InterPro" id="IPR053161">
    <property type="entry name" value="Ulvan_degrading_GH"/>
</dbReference>
<accession>A0ABU1TC59</accession>
<comment type="caution">
    <text evidence="2">The sequence shown here is derived from an EMBL/GenBank/DDBJ whole genome shotgun (WGS) entry which is preliminary data.</text>
</comment>
<dbReference type="InterPro" id="IPR008979">
    <property type="entry name" value="Galactose-bd-like_sf"/>
</dbReference>
<proteinExistence type="predicted"/>
<dbReference type="Pfam" id="PF17132">
    <property type="entry name" value="Glyco_hydro_106"/>
    <property type="match status" value="2"/>
</dbReference>
<feature type="chain" id="PRO_5046039211" description="Alpha-L-rhamnosidase" evidence="1">
    <location>
        <begin position="28"/>
        <end position="954"/>
    </location>
</feature>